<dbReference type="PANTHER" id="PTHR26392:SF92">
    <property type="entry name" value="PROTEIN KINASE DOMAIN-CONTAINING PROTEIN"/>
    <property type="match status" value="1"/>
</dbReference>
<evidence type="ECO:0000313" key="2">
    <source>
        <dbReference type="EMBL" id="KAH3801879.1"/>
    </source>
</evidence>
<name>A0A9D4FME9_DREPO</name>
<keyword evidence="1" id="KW-0812">Transmembrane</keyword>
<organism evidence="2 3">
    <name type="scientific">Dreissena polymorpha</name>
    <name type="common">Zebra mussel</name>
    <name type="synonym">Mytilus polymorpha</name>
    <dbReference type="NCBI Taxonomy" id="45954"/>
    <lineage>
        <taxon>Eukaryota</taxon>
        <taxon>Metazoa</taxon>
        <taxon>Spiralia</taxon>
        <taxon>Lophotrochozoa</taxon>
        <taxon>Mollusca</taxon>
        <taxon>Bivalvia</taxon>
        <taxon>Autobranchia</taxon>
        <taxon>Heteroconchia</taxon>
        <taxon>Euheterodonta</taxon>
        <taxon>Imparidentia</taxon>
        <taxon>Neoheterodontei</taxon>
        <taxon>Myida</taxon>
        <taxon>Dreissenoidea</taxon>
        <taxon>Dreissenidae</taxon>
        <taxon>Dreissena</taxon>
    </lineage>
</organism>
<dbReference type="PANTHER" id="PTHR26392">
    <property type="entry name" value="MITOGEN-ACTIVATED PROTEIN KINASE KINASE KINASE 7-RELATED"/>
    <property type="match status" value="1"/>
</dbReference>
<reference evidence="2" key="1">
    <citation type="journal article" date="2019" name="bioRxiv">
        <title>The Genome of the Zebra Mussel, Dreissena polymorpha: A Resource for Invasive Species Research.</title>
        <authorList>
            <person name="McCartney M.A."/>
            <person name="Auch B."/>
            <person name="Kono T."/>
            <person name="Mallez S."/>
            <person name="Zhang Y."/>
            <person name="Obille A."/>
            <person name="Becker A."/>
            <person name="Abrahante J.E."/>
            <person name="Garbe J."/>
            <person name="Badalamenti J.P."/>
            <person name="Herman A."/>
            <person name="Mangelson H."/>
            <person name="Liachko I."/>
            <person name="Sullivan S."/>
            <person name="Sone E.D."/>
            <person name="Koren S."/>
            <person name="Silverstein K.A.T."/>
            <person name="Beckman K.B."/>
            <person name="Gohl D.M."/>
        </authorList>
    </citation>
    <scope>NUCLEOTIDE SEQUENCE</scope>
    <source>
        <strain evidence="2">Duluth1</strain>
        <tissue evidence="2">Whole animal</tissue>
    </source>
</reference>
<comment type="caution">
    <text evidence="2">The sequence shown here is derived from an EMBL/GenBank/DDBJ whole genome shotgun (WGS) entry which is preliminary data.</text>
</comment>
<dbReference type="Proteomes" id="UP000828390">
    <property type="component" value="Unassembled WGS sequence"/>
</dbReference>
<protein>
    <submittedName>
        <fullName evidence="2">Uncharacterized protein</fullName>
    </submittedName>
</protein>
<keyword evidence="1" id="KW-1133">Transmembrane helix</keyword>
<keyword evidence="1" id="KW-0472">Membrane</keyword>
<dbReference type="AlphaFoldDB" id="A0A9D4FME9"/>
<accession>A0A9D4FME9</accession>
<proteinExistence type="predicted"/>
<gene>
    <name evidence="2" type="ORF">DPMN_155541</name>
</gene>
<evidence type="ECO:0000313" key="3">
    <source>
        <dbReference type="Proteomes" id="UP000828390"/>
    </source>
</evidence>
<keyword evidence="3" id="KW-1185">Reference proteome</keyword>
<dbReference type="EMBL" id="JAIWYP010000007">
    <property type="protein sequence ID" value="KAH3801879.1"/>
    <property type="molecule type" value="Genomic_DNA"/>
</dbReference>
<evidence type="ECO:0000256" key="1">
    <source>
        <dbReference type="SAM" id="Phobius"/>
    </source>
</evidence>
<reference evidence="2" key="2">
    <citation type="submission" date="2020-11" db="EMBL/GenBank/DDBJ databases">
        <authorList>
            <person name="McCartney M.A."/>
            <person name="Auch B."/>
            <person name="Kono T."/>
            <person name="Mallez S."/>
            <person name="Becker A."/>
            <person name="Gohl D.M."/>
            <person name="Silverstein K.A.T."/>
            <person name="Koren S."/>
            <person name="Bechman K.B."/>
            <person name="Herman A."/>
            <person name="Abrahante J.E."/>
            <person name="Garbe J."/>
        </authorList>
    </citation>
    <scope>NUCLEOTIDE SEQUENCE</scope>
    <source>
        <strain evidence="2">Duluth1</strain>
        <tissue evidence="2">Whole animal</tissue>
    </source>
</reference>
<sequence>MAMKLTQHLNQSSVKSDIKTRFYANEKLRRPKYDIDNTKARVKSHIVELIMKEIQKWEQSSKRYQFIATMINEDFEKKFQSLRREFGDVERLVKIENEPDANAKETDTTMPTDSSLTTGEKAILAVTAPLWIPLGIVAAFVAIPVYVGLDAHDDRKLKDFKTDCSPFLDAWLKQYLKEHLKKKSIEKCVFENYES</sequence>
<feature type="transmembrane region" description="Helical" evidence="1">
    <location>
        <begin position="130"/>
        <end position="149"/>
    </location>
</feature>